<dbReference type="PROSITE" id="PS00108">
    <property type="entry name" value="PROTEIN_KINASE_ST"/>
    <property type="match status" value="1"/>
</dbReference>
<evidence type="ECO:0000256" key="1">
    <source>
        <dbReference type="ARBA" id="ARBA00006529"/>
    </source>
</evidence>
<feature type="binding site" evidence="7">
    <location>
        <position position="214"/>
    </location>
    <ligand>
        <name>ATP</name>
        <dbReference type="ChEBI" id="CHEBI:30616"/>
    </ligand>
</feature>
<dbReference type="SMART" id="SM00220">
    <property type="entry name" value="S_TKc"/>
    <property type="match status" value="1"/>
</dbReference>
<accession>A0ABQ8F3Y1</accession>
<dbReference type="Pfam" id="PF00069">
    <property type="entry name" value="Pkinase"/>
    <property type="match status" value="1"/>
</dbReference>
<evidence type="ECO:0000313" key="11">
    <source>
        <dbReference type="Proteomes" id="UP001648503"/>
    </source>
</evidence>
<keyword evidence="6 7" id="KW-0067">ATP-binding</keyword>
<dbReference type="Gene3D" id="1.10.510.10">
    <property type="entry name" value="Transferase(Phosphotransferase) domain 1"/>
    <property type="match status" value="1"/>
</dbReference>
<gene>
    <name evidence="10" type="ORF">BASA50_008656</name>
</gene>
<comment type="similarity">
    <text evidence="1">Belongs to the protein kinase superfamily. STE Ser/Thr protein kinase family. MAP kinase kinase kinase subfamily.</text>
</comment>
<evidence type="ECO:0000256" key="7">
    <source>
        <dbReference type="PROSITE-ProRule" id="PRU10141"/>
    </source>
</evidence>
<dbReference type="EMBL" id="JAFCIX010000406">
    <property type="protein sequence ID" value="KAH6591480.1"/>
    <property type="molecule type" value="Genomic_DNA"/>
</dbReference>
<reference evidence="10 11" key="1">
    <citation type="submission" date="2021-02" db="EMBL/GenBank/DDBJ databases">
        <title>Variation within the Batrachochytrium salamandrivorans European outbreak.</title>
        <authorList>
            <person name="Kelly M."/>
            <person name="Pasmans F."/>
            <person name="Shea T.P."/>
            <person name="Munoz J.F."/>
            <person name="Carranza S."/>
            <person name="Cuomo C.A."/>
            <person name="Martel A."/>
        </authorList>
    </citation>
    <scope>NUCLEOTIDE SEQUENCE [LARGE SCALE GENOMIC DNA]</scope>
    <source>
        <strain evidence="10 11">AMFP18/2</strain>
    </source>
</reference>
<dbReference type="Gene3D" id="3.30.200.20">
    <property type="entry name" value="Phosphorylase Kinase, domain 1"/>
    <property type="match status" value="1"/>
</dbReference>
<dbReference type="Proteomes" id="UP001648503">
    <property type="component" value="Unassembled WGS sequence"/>
</dbReference>
<dbReference type="PROSITE" id="PS00107">
    <property type="entry name" value="PROTEIN_KINASE_ATP"/>
    <property type="match status" value="1"/>
</dbReference>
<dbReference type="InterPro" id="IPR008271">
    <property type="entry name" value="Ser/Thr_kinase_AS"/>
</dbReference>
<sequence>MSYTNMFEQAKAYRLNRLRSAASPVGLVPVRASDQLDEALVIFCAAAHSILAPKTPICSAPQPLQPPQPLPISTPPDISIDGAPTIKLPPRYLGDIPACGPSPESPIDSTTWRNPMTCPATLTLPPATPSLIVPSMSTPVLNTPLTPRSESLPLQPYPSKPIHPLEFNIPIEEKDQDFVKKYSSCQLSRFLGRGQSGSVFLGENDQGEPIFAIKAVHLPGSVGIGLPIRTTFLLYQKVLRLLDHPHINPYLGWTVIETEGQVYSAYCNGGTLRQAVYKNESDPGIKDIETVKRWIYQIVSALVYLHDHGMVHRDIKPDNILLHNGECRISDLGSSRLHQHCCCDPHQKKISGTPAYTPPEAVTSQIAFDTCAEDIWGVGCCLYEMVMGESPWSDCDGVFSIYFTLGSFYKAYTDSSDTLHDQSGVCREPPRDEGLSGDPDTDSASDDGDDNGGFSGHPLVERAAARGDLDSDGIDFLKACLEWDPYQRPLAIQLLQMPFLASVGK</sequence>
<keyword evidence="3" id="KW-0808">Transferase</keyword>
<dbReference type="PROSITE" id="PS50011">
    <property type="entry name" value="PROTEIN_KINASE_DOM"/>
    <property type="match status" value="1"/>
</dbReference>
<keyword evidence="2" id="KW-0723">Serine/threonine-protein kinase</keyword>
<feature type="region of interest" description="Disordered" evidence="8">
    <location>
        <begin position="417"/>
        <end position="457"/>
    </location>
</feature>
<organism evidence="10 11">
    <name type="scientific">Batrachochytrium salamandrivorans</name>
    <dbReference type="NCBI Taxonomy" id="1357716"/>
    <lineage>
        <taxon>Eukaryota</taxon>
        <taxon>Fungi</taxon>
        <taxon>Fungi incertae sedis</taxon>
        <taxon>Chytridiomycota</taxon>
        <taxon>Chytridiomycota incertae sedis</taxon>
        <taxon>Chytridiomycetes</taxon>
        <taxon>Rhizophydiales</taxon>
        <taxon>Rhizophydiales incertae sedis</taxon>
        <taxon>Batrachochytrium</taxon>
    </lineage>
</organism>
<evidence type="ECO:0000259" key="9">
    <source>
        <dbReference type="PROSITE" id="PS50011"/>
    </source>
</evidence>
<keyword evidence="4 7" id="KW-0547">Nucleotide-binding</keyword>
<evidence type="ECO:0000256" key="3">
    <source>
        <dbReference type="ARBA" id="ARBA00022679"/>
    </source>
</evidence>
<proteinExistence type="inferred from homology"/>
<dbReference type="InterPro" id="IPR011009">
    <property type="entry name" value="Kinase-like_dom_sf"/>
</dbReference>
<dbReference type="InterPro" id="IPR050538">
    <property type="entry name" value="MAP_kinase_kinase_kinase"/>
</dbReference>
<dbReference type="InterPro" id="IPR000719">
    <property type="entry name" value="Prot_kinase_dom"/>
</dbReference>
<feature type="compositionally biased region" description="Acidic residues" evidence="8">
    <location>
        <begin position="439"/>
        <end position="450"/>
    </location>
</feature>
<dbReference type="PANTHER" id="PTHR48016">
    <property type="entry name" value="MAP KINASE KINASE KINASE SSK2-RELATED-RELATED"/>
    <property type="match status" value="1"/>
</dbReference>
<dbReference type="InterPro" id="IPR017441">
    <property type="entry name" value="Protein_kinase_ATP_BS"/>
</dbReference>
<feature type="domain" description="Protein kinase" evidence="9">
    <location>
        <begin position="185"/>
        <end position="500"/>
    </location>
</feature>
<evidence type="ECO:0000256" key="8">
    <source>
        <dbReference type="SAM" id="MobiDB-lite"/>
    </source>
</evidence>
<comment type="caution">
    <text evidence="10">The sequence shown here is derived from an EMBL/GenBank/DDBJ whole genome shotgun (WGS) entry which is preliminary data.</text>
</comment>
<keyword evidence="11" id="KW-1185">Reference proteome</keyword>
<name>A0ABQ8F3Y1_9FUNG</name>
<protein>
    <recommendedName>
        <fullName evidence="9">Protein kinase domain-containing protein</fullName>
    </recommendedName>
</protein>
<evidence type="ECO:0000256" key="5">
    <source>
        <dbReference type="ARBA" id="ARBA00022777"/>
    </source>
</evidence>
<evidence type="ECO:0000256" key="6">
    <source>
        <dbReference type="ARBA" id="ARBA00022840"/>
    </source>
</evidence>
<evidence type="ECO:0000256" key="2">
    <source>
        <dbReference type="ARBA" id="ARBA00022527"/>
    </source>
</evidence>
<dbReference type="SUPFAM" id="SSF56112">
    <property type="entry name" value="Protein kinase-like (PK-like)"/>
    <property type="match status" value="1"/>
</dbReference>
<keyword evidence="5" id="KW-0418">Kinase</keyword>
<dbReference type="PANTHER" id="PTHR48016:SF32">
    <property type="entry name" value="MITOGEN-ACTIVATED PROTEIN KINASE KINASE KINASE 4"/>
    <property type="match status" value="1"/>
</dbReference>
<evidence type="ECO:0000256" key="4">
    <source>
        <dbReference type="ARBA" id="ARBA00022741"/>
    </source>
</evidence>
<evidence type="ECO:0000313" key="10">
    <source>
        <dbReference type="EMBL" id="KAH6591480.1"/>
    </source>
</evidence>